<organism evidence="7 8">
    <name type="scientific">Spirosoma radiotolerans</name>
    <dbReference type="NCBI Taxonomy" id="1379870"/>
    <lineage>
        <taxon>Bacteria</taxon>
        <taxon>Pseudomonadati</taxon>
        <taxon>Bacteroidota</taxon>
        <taxon>Cytophagia</taxon>
        <taxon>Cytophagales</taxon>
        <taxon>Cytophagaceae</taxon>
        <taxon>Spirosoma</taxon>
    </lineage>
</organism>
<keyword evidence="4 6" id="KW-1133">Transmembrane helix</keyword>
<feature type="transmembrane region" description="Helical" evidence="6">
    <location>
        <begin position="253"/>
        <end position="275"/>
    </location>
</feature>
<dbReference type="Pfam" id="PF01943">
    <property type="entry name" value="Polysacc_synt"/>
    <property type="match status" value="1"/>
</dbReference>
<accession>A0A0E3ZYW0</accession>
<dbReference type="HOGENOM" id="CLU_044954_1_0_10"/>
<feature type="transmembrane region" description="Helical" evidence="6">
    <location>
        <begin position="417"/>
        <end position="437"/>
    </location>
</feature>
<feature type="transmembrane region" description="Helical" evidence="6">
    <location>
        <begin position="204"/>
        <end position="224"/>
    </location>
</feature>
<name>A0A0E3ZYW0_9BACT</name>
<dbReference type="PATRIC" id="fig|1379870.5.peg.4607"/>
<feature type="transmembrane region" description="Helical" evidence="6">
    <location>
        <begin position="142"/>
        <end position="162"/>
    </location>
</feature>
<feature type="transmembrane region" description="Helical" evidence="6">
    <location>
        <begin position="361"/>
        <end position="383"/>
    </location>
</feature>
<evidence type="ECO:0000256" key="2">
    <source>
        <dbReference type="ARBA" id="ARBA00022475"/>
    </source>
</evidence>
<dbReference type="RefSeq" id="WP_046576591.1">
    <property type="nucleotide sequence ID" value="NZ_CP010429.1"/>
</dbReference>
<feature type="transmembrane region" description="Helical" evidence="6">
    <location>
        <begin position="57"/>
        <end position="79"/>
    </location>
</feature>
<feature type="transmembrane region" description="Helical" evidence="6">
    <location>
        <begin position="27"/>
        <end position="45"/>
    </location>
</feature>
<keyword evidence="2" id="KW-1003">Cell membrane</keyword>
<gene>
    <name evidence="7" type="ORF">SD10_21350</name>
</gene>
<proteinExistence type="predicted"/>
<protein>
    <recommendedName>
        <fullName evidence="9">Polysaccharide biosynthesis protein</fullName>
    </recommendedName>
</protein>
<feature type="transmembrane region" description="Helical" evidence="6">
    <location>
        <begin position="390"/>
        <end position="411"/>
    </location>
</feature>
<dbReference type="Proteomes" id="UP000033054">
    <property type="component" value="Chromosome"/>
</dbReference>
<evidence type="ECO:0000256" key="4">
    <source>
        <dbReference type="ARBA" id="ARBA00022989"/>
    </source>
</evidence>
<dbReference type="AlphaFoldDB" id="A0A0E3ZYW0"/>
<evidence type="ECO:0000313" key="7">
    <source>
        <dbReference type="EMBL" id="AKD57058.1"/>
    </source>
</evidence>
<dbReference type="GO" id="GO:0005886">
    <property type="term" value="C:plasma membrane"/>
    <property type="evidence" value="ECO:0007669"/>
    <property type="project" value="UniProtKB-SubCell"/>
</dbReference>
<dbReference type="EMBL" id="CP010429">
    <property type="protein sequence ID" value="AKD57058.1"/>
    <property type="molecule type" value="Genomic_DNA"/>
</dbReference>
<sequence length="453" mass="50965">MVAALKGKITGFFINGHERTLIAKKNIALSFLVRGGGILIGLILVPMTIDYVSPTQYGIWLTISSILGWLNFFDVGLGNGLKNTLTKSFALGEMNKAREYVSTTYVALVIISTISFVIFSIANNYINWNSTLNVNTENEETLKLVMWVAVSCFCIQFVAQLINTILTATHQSGNSSIITFIGQVLTLIVIFYCTKLKSGDLLTLVTIVASMPVISLIISSWVLYKNKLKNLSPSWRLVKIKYIYNLLNTGGKFFLIQIGALILFQTSYIIISQILGPESVTIYSVCYKLFSVMIMIFTIIMTPLWSSFTDAYSKSDFNWLKNSVDKMRKLWIVFSIFTLMILFMSDYLFKYWIGNNIKVPLSLSICMAIYVIAYMWQMLHVYLLNGIGKIRLQLIAVTASAIVNIPISIIMGRNFGLPGIVATNTILFILMGTIFSVQCEKIIKQNAYNIWDK</sequence>
<reference evidence="7 8" key="1">
    <citation type="journal article" date="2014" name="Curr. Microbiol.">
        <title>Spirosoma radiotolerans sp. nov., a gamma-radiation-resistant bacterium isolated from gamma ray-irradiated soil.</title>
        <authorList>
            <person name="Lee J.J."/>
            <person name="Srinivasan S."/>
            <person name="Lim S."/>
            <person name="Joe M."/>
            <person name="Im S."/>
            <person name="Bae S.I."/>
            <person name="Park K.R."/>
            <person name="Han J.H."/>
            <person name="Park S.H."/>
            <person name="Joo B.M."/>
            <person name="Park S.J."/>
            <person name="Kim M.K."/>
        </authorList>
    </citation>
    <scope>NUCLEOTIDE SEQUENCE [LARGE SCALE GENOMIC DNA]</scope>
    <source>
        <strain evidence="7 8">DG5A</strain>
    </source>
</reference>
<evidence type="ECO:0000256" key="6">
    <source>
        <dbReference type="SAM" id="Phobius"/>
    </source>
</evidence>
<dbReference type="STRING" id="1379870.SD10_21350"/>
<evidence type="ECO:0000256" key="5">
    <source>
        <dbReference type="ARBA" id="ARBA00023136"/>
    </source>
</evidence>
<feature type="transmembrane region" description="Helical" evidence="6">
    <location>
        <begin position="174"/>
        <end position="192"/>
    </location>
</feature>
<keyword evidence="3 6" id="KW-0812">Transmembrane</keyword>
<dbReference type="InterPro" id="IPR050833">
    <property type="entry name" value="Poly_Biosynth_Transport"/>
</dbReference>
<dbReference type="PANTHER" id="PTHR30250:SF11">
    <property type="entry name" value="O-ANTIGEN TRANSPORTER-RELATED"/>
    <property type="match status" value="1"/>
</dbReference>
<feature type="transmembrane region" description="Helical" evidence="6">
    <location>
        <begin position="287"/>
        <end position="309"/>
    </location>
</feature>
<keyword evidence="8" id="KW-1185">Reference proteome</keyword>
<keyword evidence="5 6" id="KW-0472">Membrane</keyword>
<evidence type="ECO:0000313" key="8">
    <source>
        <dbReference type="Proteomes" id="UP000033054"/>
    </source>
</evidence>
<feature type="transmembrane region" description="Helical" evidence="6">
    <location>
        <begin position="100"/>
        <end position="122"/>
    </location>
</feature>
<feature type="transmembrane region" description="Helical" evidence="6">
    <location>
        <begin position="330"/>
        <end position="349"/>
    </location>
</feature>
<evidence type="ECO:0000256" key="3">
    <source>
        <dbReference type="ARBA" id="ARBA00022692"/>
    </source>
</evidence>
<comment type="subcellular location">
    <subcellularLocation>
        <location evidence="1">Cell membrane</location>
        <topology evidence="1">Multi-pass membrane protein</topology>
    </subcellularLocation>
</comment>
<dbReference type="KEGG" id="srd:SD10_21350"/>
<dbReference type="OrthoDB" id="512217at2"/>
<dbReference type="InterPro" id="IPR002797">
    <property type="entry name" value="Polysacc_synth"/>
</dbReference>
<evidence type="ECO:0000256" key="1">
    <source>
        <dbReference type="ARBA" id="ARBA00004651"/>
    </source>
</evidence>
<evidence type="ECO:0008006" key="9">
    <source>
        <dbReference type="Google" id="ProtNLM"/>
    </source>
</evidence>
<dbReference type="PANTHER" id="PTHR30250">
    <property type="entry name" value="PST FAMILY PREDICTED COLANIC ACID TRANSPORTER"/>
    <property type="match status" value="1"/>
</dbReference>